<organism evidence="2 3">
    <name type="scientific">Porphyromonas crevioricanis</name>
    <dbReference type="NCBI Taxonomy" id="393921"/>
    <lineage>
        <taxon>Bacteria</taxon>
        <taxon>Pseudomonadati</taxon>
        <taxon>Bacteroidota</taxon>
        <taxon>Bacteroidia</taxon>
        <taxon>Bacteroidales</taxon>
        <taxon>Porphyromonadaceae</taxon>
        <taxon>Porphyromonas</taxon>
    </lineage>
</organism>
<dbReference type="OrthoDB" id="1012418at2"/>
<proteinExistence type="predicted"/>
<protein>
    <recommendedName>
        <fullName evidence="1">Integrase catalytic domain-containing protein</fullName>
    </recommendedName>
</protein>
<dbReference type="RefSeq" id="WP_023938428.1">
    <property type="nucleotide sequence ID" value="NZ_FUXH01000004.1"/>
</dbReference>
<sequence>MTQTGDPLHNALAERMNNTLKNSWFISEEMQTLEQAMARVVLMYNEAHRHQAHGGLTPMQIHQNRAHNLLVPSVEEKLEIAPKLYAKMRIPGKGLNLPV</sequence>
<dbReference type="Proteomes" id="UP000249300">
    <property type="component" value="Chromosome 1"/>
</dbReference>
<dbReference type="AlphaFoldDB" id="A0A2X4PMA5"/>
<name>A0A2X4PMA5_9PORP</name>
<evidence type="ECO:0000259" key="1">
    <source>
        <dbReference type="Pfam" id="PF13683"/>
    </source>
</evidence>
<accession>A0A2X4PMA5</accession>
<dbReference type="InterPro" id="IPR036397">
    <property type="entry name" value="RNaseH_sf"/>
</dbReference>
<gene>
    <name evidence="2" type="ORF">NCTC12858_01355</name>
</gene>
<evidence type="ECO:0000313" key="3">
    <source>
        <dbReference type="Proteomes" id="UP000249300"/>
    </source>
</evidence>
<dbReference type="GO" id="GO:0015074">
    <property type="term" value="P:DNA integration"/>
    <property type="evidence" value="ECO:0007669"/>
    <property type="project" value="InterPro"/>
</dbReference>
<dbReference type="EMBL" id="LS483447">
    <property type="protein sequence ID" value="SQH73495.1"/>
    <property type="molecule type" value="Genomic_DNA"/>
</dbReference>
<dbReference type="Gene3D" id="3.30.420.10">
    <property type="entry name" value="Ribonuclease H-like superfamily/Ribonuclease H"/>
    <property type="match status" value="1"/>
</dbReference>
<dbReference type="KEGG" id="pcre:NCTC12858_01355"/>
<evidence type="ECO:0000313" key="2">
    <source>
        <dbReference type="EMBL" id="SQH73495.1"/>
    </source>
</evidence>
<feature type="domain" description="Integrase catalytic" evidence="1">
    <location>
        <begin position="1"/>
        <end position="58"/>
    </location>
</feature>
<dbReference type="SUPFAM" id="SSF53098">
    <property type="entry name" value="Ribonuclease H-like"/>
    <property type="match status" value="1"/>
</dbReference>
<keyword evidence="3" id="KW-1185">Reference proteome</keyword>
<dbReference type="InterPro" id="IPR012337">
    <property type="entry name" value="RNaseH-like_sf"/>
</dbReference>
<dbReference type="InterPro" id="IPR001584">
    <property type="entry name" value="Integrase_cat-core"/>
</dbReference>
<dbReference type="GO" id="GO:0003676">
    <property type="term" value="F:nucleic acid binding"/>
    <property type="evidence" value="ECO:0007669"/>
    <property type="project" value="InterPro"/>
</dbReference>
<reference evidence="2 3" key="1">
    <citation type="submission" date="2018-06" db="EMBL/GenBank/DDBJ databases">
        <authorList>
            <consortium name="Pathogen Informatics"/>
            <person name="Doyle S."/>
        </authorList>
    </citation>
    <scope>NUCLEOTIDE SEQUENCE [LARGE SCALE GENOMIC DNA]</scope>
    <source>
        <strain evidence="2 3">NCTC12858</strain>
    </source>
</reference>
<dbReference type="Pfam" id="PF13683">
    <property type="entry name" value="rve_3"/>
    <property type="match status" value="1"/>
</dbReference>